<protein>
    <recommendedName>
        <fullName evidence="5">NR LBD domain-containing protein</fullName>
    </recommendedName>
</protein>
<keyword evidence="2" id="KW-0804">Transcription</keyword>
<dbReference type="SUPFAM" id="SSF48508">
    <property type="entry name" value="Nuclear receptor ligand-binding domain"/>
    <property type="match status" value="1"/>
</dbReference>
<feature type="compositionally biased region" description="Low complexity" evidence="4">
    <location>
        <begin position="269"/>
        <end position="287"/>
    </location>
</feature>
<feature type="region of interest" description="Disordered" evidence="4">
    <location>
        <begin position="244"/>
        <end position="297"/>
    </location>
</feature>
<dbReference type="InterPro" id="IPR050274">
    <property type="entry name" value="Nuclear_hormone_rcpt_NR2"/>
</dbReference>
<dbReference type="PROSITE" id="PS51843">
    <property type="entry name" value="NR_LBD"/>
    <property type="match status" value="1"/>
</dbReference>
<accession>A0A182PB23</accession>
<keyword evidence="3" id="KW-0675">Receptor</keyword>
<dbReference type="PANTHER" id="PTHR24083">
    <property type="entry name" value="NUCLEAR HORMONE RECEPTOR"/>
    <property type="match status" value="1"/>
</dbReference>
<evidence type="ECO:0000259" key="5">
    <source>
        <dbReference type="PROSITE" id="PS51843"/>
    </source>
</evidence>
<feature type="region of interest" description="Disordered" evidence="4">
    <location>
        <begin position="1"/>
        <end position="34"/>
    </location>
</feature>
<dbReference type="Pfam" id="PF00104">
    <property type="entry name" value="Hormone_recep"/>
    <property type="match status" value="1"/>
</dbReference>
<feature type="compositionally biased region" description="Pro residues" evidence="4">
    <location>
        <begin position="288"/>
        <end position="297"/>
    </location>
</feature>
<evidence type="ECO:0000313" key="7">
    <source>
        <dbReference type="Proteomes" id="UP000075885"/>
    </source>
</evidence>
<evidence type="ECO:0000256" key="1">
    <source>
        <dbReference type="ARBA" id="ARBA00023015"/>
    </source>
</evidence>
<dbReference type="Proteomes" id="UP000075885">
    <property type="component" value="Unassembled WGS sequence"/>
</dbReference>
<sequence length="536" mass="57876">VQHERGPRKPKLQHLQANGGHPGHPHLTGPFVNSASYGHAMSHFPPGLHHSAMTGSNTLLHHPQPLSFAPLGHHMGPSLLPPVKLEQNKFEFSLTTPNGGTGGGAGQMPGGTNLLSPIKMEHGKMMTSVGGFEFSAAAAAAGHVQHMYKSLEPMPPSPTDSKSSISVDSPSESLTSPHSTVDGSSSVLSPTPINATSLSLPSPLSQNGVLDILMSTDKCQEFIQYHQMHNGSLAFPGFPPVSSASGGSITVVPPPPPPPPPPPQPPHQSQPQSTGPAAHPQAAVAAPPSVPPPPPPLVPHPIALTALPPEGPTIIRLPTWEILQETTARLLFMSVRWVRCLIPFQTLSKNDQHLLLQESWKELFLLNFAQWSVPWDLSSLLDSPQVRDRLPPDAATQLEMKTMQEILCRFRQISPDLSELGCMKAVILFSPETSELCDVQPVEMLQDQAQCVLSEHVRVRYPRQPTRFGRLLLLLPLLRTIRSTTIETLFFKETIGTVPISRLLIDMYQMEKYTDLEGGGTGTPPTPPNGALTPKA</sequence>
<feature type="compositionally biased region" description="Low complexity" evidence="4">
    <location>
        <begin position="159"/>
        <end position="173"/>
    </location>
</feature>
<dbReference type="VEuPathDB" id="VectorBase:AEPI004128"/>
<dbReference type="EnsemblMetazoa" id="AEPI004128-RA">
    <property type="protein sequence ID" value="AEPI004128-PA"/>
    <property type="gene ID" value="AEPI004128"/>
</dbReference>
<proteinExistence type="predicted"/>
<feature type="region of interest" description="Disordered" evidence="4">
    <location>
        <begin position="516"/>
        <end position="536"/>
    </location>
</feature>
<feature type="compositionally biased region" description="Pro residues" evidence="4">
    <location>
        <begin position="252"/>
        <end position="268"/>
    </location>
</feature>
<dbReference type="AlphaFoldDB" id="A0A182PB23"/>
<dbReference type="FunFam" id="1.10.565.10:FF:000038">
    <property type="entry name" value="Dissatisfaction, isoform A"/>
    <property type="match status" value="1"/>
</dbReference>
<organism evidence="6 7">
    <name type="scientific">Anopheles epiroticus</name>
    <dbReference type="NCBI Taxonomy" id="199890"/>
    <lineage>
        <taxon>Eukaryota</taxon>
        <taxon>Metazoa</taxon>
        <taxon>Ecdysozoa</taxon>
        <taxon>Arthropoda</taxon>
        <taxon>Hexapoda</taxon>
        <taxon>Insecta</taxon>
        <taxon>Pterygota</taxon>
        <taxon>Neoptera</taxon>
        <taxon>Endopterygota</taxon>
        <taxon>Diptera</taxon>
        <taxon>Nematocera</taxon>
        <taxon>Culicoidea</taxon>
        <taxon>Culicidae</taxon>
        <taxon>Anophelinae</taxon>
        <taxon>Anopheles</taxon>
    </lineage>
</organism>
<feature type="domain" description="NR LBD" evidence="5">
    <location>
        <begin position="293"/>
        <end position="511"/>
    </location>
</feature>
<name>A0A182PB23_9DIPT</name>
<dbReference type="InterPro" id="IPR000536">
    <property type="entry name" value="Nucl_hrmn_rcpt_lig-bd"/>
</dbReference>
<dbReference type="STRING" id="199890.A0A182PB23"/>
<keyword evidence="1" id="KW-0805">Transcription regulation</keyword>
<dbReference type="InterPro" id="IPR035500">
    <property type="entry name" value="NHR-like_dom_sf"/>
</dbReference>
<dbReference type="InterPro" id="IPR001723">
    <property type="entry name" value="Nuclear_hrmn_rcpt"/>
</dbReference>
<evidence type="ECO:0000256" key="3">
    <source>
        <dbReference type="ARBA" id="ARBA00023170"/>
    </source>
</evidence>
<evidence type="ECO:0000256" key="4">
    <source>
        <dbReference type="SAM" id="MobiDB-lite"/>
    </source>
</evidence>
<dbReference type="SMART" id="SM00430">
    <property type="entry name" value="HOLI"/>
    <property type="match status" value="1"/>
</dbReference>
<dbReference type="PRINTS" id="PR00398">
    <property type="entry name" value="STRDHORMONER"/>
</dbReference>
<keyword evidence="7" id="KW-1185">Reference proteome</keyword>
<evidence type="ECO:0000256" key="2">
    <source>
        <dbReference type="ARBA" id="ARBA00023163"/>
    </source>
</evidence>
<reference evidence="6" key="2">
    <citation type="submission" date="2020-05" db="UniProtKB">
        <authorList>
            <consortium name="EnsemblMetazoa"/>
        </authorList>
    </citation>
    <scope>IDENTIFICATION</scope>
    <source>
        <strain evidence="6">Epiroticus2</strain>
    </source>
</reference>
<dbReference type="Gene3D" id="1.10.565.10">
    <property type="entry name" value="Retinoid X Receptor"/>
    <property type="match status" value="1"/>
</dbReference>
<evidence type="ECO:0000313" key="6">
    <source>
        <dbReference type="EnsemblMetazoa" id="AEPI004128-PA"/>
    </source>
</evidence>
<feature type="region of interest" description="Disordered" evidence="4">
    <location>
        <begin position="149"/>
        <end position="189"/>
    </location>
</feature>
<feature type="compositionally biased region" description="Polar residues" evidence="4">
    <location>
        <begin position="174"/>
        <end position="189"/>
    </location>
</feature>
<reference evidence="7" key="1">
    <citation type="submission" date="2013-03" db="EMBL/GenBank/DDBJ databases">
        <title>The Genome Sequence of Anopheles epiroticus epiroticus2.</title>
        <authorList>
            <consortium name="The Broad Institute Genomics Platform"/>
            <person name="Neafsey D.E."/>
            <person name="Howell P."/>
            <person name="Walker B."/>
            <person name="Young S.K."/>
            <person name="Zeng Q."/>
            <person name="Gargeya S."/>
            <person name="Fitzgerald M."/>
            <person name="Haas B."/>
            <person name="Abouelleil A."/>
            <person name="Allen A.W."/>
            <person name="Alvarado L."/>
            <person name="Arachchi H.M."/>
            <person name="Berlin A.M."/>
            <person name="Chapman S.B."/>
            <person name="Gainer-Dewar J."/>
            <person name="Goldberg J."/>
            <person name="Griggs A."/>
            <person name="Gujja S."/>
            <person name="Hansen M."/>
            <person name="Howarth C."/>
            <person name="Imamovic A."/>
            <person name="Ireland A."/>
            <person name="Larimer J."/>
            <person name="McCowan C."/>
            <person name="Murphy C."/>
            <person name="Pearson M."/>
            <person name="Poon T.W."/>
            <person name="Priest M."/>
            <person name="Roberts A."/>
            <person name="Saif S."/>
            <person name="Shea T."/>
            <person name="Sisk P."/>
            <person name="Sykes S."/>
            <person name="Wortman J."/>
            <person name="Nusbaum C."/>
            <person name="Birren B."/>
        </authorList>
    </citation>
    <scope>NUCLEOTIDE SEQUENCE [LARGE SCALE GENOMIC DNA]</scope>
    <source>
        <strain evidence="7">Epiroticus2</strain>
    </source>
</reference>